<dbReference type="Proteomes" id="UP000006873">
    <property type="component" value="Chromosome"/>
</dbReference>
<dbReference type="AlphaFoldDB" id="E3GMG0"/>
<keyword evidence="2" id="KW-1185">Reference proteome</keyword>
<evidence type="ECO:0000313" key="2">
    <source>
        <dbReference type="Proteomes" id="UP000006873"/>
    </source>
</evidence>
<proteinExistence type="predicted"/>
<evidence type="ECO:0000313" key="1">
    <source>
        <dbReference type="EMBL" id="ADO36900.1"/>
    </source>
</evidence>
<dbReference type="EMBL" id="CP002273">
    <property type="protein sequence ID" value="ADO36900.1"/>
    <property type="molecule type" value="Genomic_DNA"/>
</dbReference>
<sequence length="29" mass="3466">MTVKPDMCLAFFIMKEAFILVRRNEGELY</sequence>
<dbReference type="HOGENOM" id="CLU_3409338_0_0_9"/>
<reference evidence="1 2" key="2">
    <citation type="journal article" date="2011" name="J. Bacteriol.">
        <title>Complete genome sequence of a carbon monoxide-utilizing acetogen, Eubacterium limosum KIST612.</title>
        <authorList>
            <person name="Roh H."/>
            <person name="Ko H.J."/>
            <person name="Kim D."/>
            <person name="Choi D.G."/>
            <person name="Park S."/>
            <person name="Kim S."/>
            <person name="Chang I.S."/>
            <person name="Choi I.G."/>
        </authorList>
    </citation>
    <scope>NUCLEOTIDE SEQUENCE [LARGE SCALE GENOMIC DNA]</scope>
    <source>
        <strain evidence="1 2">KIST612</strain>
    </source>
</reference>
<protein>
    <submittedName>
        <fullName evidence="1">Uncharacterized protein</fullName>
    </submittedName>
</protein>
<organism evidence="1 2">
    <name type="scientific">Eubacterium callanderi</name>
    <dbReference type="NCBI Taxonomy" id="53442"/>
    <lineage>
        <taxon>Bacteria</taxon>
        <taxon>Bacillati</taxon>
        <taxon>Bacillota</taxon>
        <taxon>Clostridia</taxon>
        <taxon>Eubacteriales</taxon>
        <taxon>Eubacteriaceae</taxon>
        <taxon>Eubacterium</taxon>
    </lineage>
</organism>
<dbReference type="KEGG" id="elm:ELI_1917"/>
<name>E3GMG0_9FIRM</name>
<gene>
    <name evidence="1" type="ordered locus">ELI_1917</name>
</gene>
<reference key="1">
    <citation type="submission" date="2010-09" db="EMBL/GenBank/DDBJ databases">
        <authorList>
            <person name="Roh H."/>
            <person name="Ko H.-J."/>
            <person name="Kim D."/>
            <person name="Choi D.G."/>
            <person name="Park S."/>
            <person name="Kim S."/>
            <person name="Kim K.H."/>
            <person name="Chang I.S."/>
            <person name="Choi I.-G."/>
        </authorList>
    </citation>
    <scope>NUCLEOTIDE SEQUENCE</scope>
    <source>
        <strain>KIST612</strain>
    </source>
</reference>
<accession>E3GMG0</accession>